<evidence type="ECO:0000313" key="3">
    <source>
        <dbReference type="Proteomes" id="UP000032430"/>
    </source>
</evidence>
<gene>
    <name evidence="2" type="ORF">LFA_3470</name>
</gene>
<organism evidence="2 3">
    <name type="scientific">Legionella fallonii LLAP-10</name>
    <dbReference type="NCBI Taxonomy" id="1212491"/>
    <lineage>
        <taxon>Bacteria</taxon>
        <taxon>Pseudomonadati</taxon>
        <taxon>Pseudomonadota</taxon>
        <taxon>Gammaproteobacteria</taxon>
        <taxon>Legionellales</taxon>
        <taxon>Legionellaceae</taxon>
        <taxon>Legionella</taxon>
    </lineage>
</organism>
<keyword evidence="3" id="KW-1185">Reference proteome</keyword>
<dbReference type="STRING" id="1212491.LFA_3470"/>
<feature type="region of interest" description="Disordered" evidence="1">
    <location>
        <begin position="162"/>
        <end position="184"/>
    </location>
</feature>
<dbReference type="EMBL" id="LN614827">
    <property type="protein sequence ID" value="CEG58801.1"/>
    <property type="molecule type" value="Genomic_DNA"/>
</dbReference>
<proteinExistence type="predicted"/>
<dbReference type="Proteomes" id="UP000032430">
    <property type="component" value="Chromosome I"/>
</dbReference>
<evidence type="ECO:0000313" key="2">
    <source>
        <dbReference type="EMBL" id="CEG58801.1"/>
    </source>
</evidence>
<evidence type="ECO:0000256" key="1">
    <source>
        <dbReference type="SAM" id="MobiDB-lite"/>
    </source>
</evidence>
<reference evidence="3" key="1">
    <citation type="submission" date="2014-09" db="EMBL/GenBank/DDBJ databases">
        <authorList>
            <person name="Gomez-Valero L."/>
        </authorList>
    </citation>
    <scope>NUCLEOTIDE SEQUENCE [LARGE SCALE GENOMIC DNA]</scope>
    <source>
        <strain evidence="3">ATCC700992</strain>
    </source>
</reference>
<name>A0A098GBE7_9GAMM</name>
<dbReference type="InterPro" id="IPR036287">
    <property type="entry name" value="Rv1873-like_sf"/>
</dbReference>
<dbReference type="Gene3D" id="1.25.40.380">
    <property type="entry name" value="Protein of unknown function DUF1810"/>
    <property type="match status" value="1"/>
</dbReference>
<dbReference type="KEGG" id="lfa:LFA_3470"/>
<protein>
    <recommendedName>
        <fullName evidence="4">DUF1810 domain-containing protein</fullName>
    </recommendedName>
</protein>
<dbReference type="OrthoDB" id="9801870at2"/>
<dbReference type="SUPFAM" id="SSF140736">
    <property type="entry name" value="Rv1873-like"/>
    <property type="match status" value="1"/>
</dbReference>
<dbReference type="AlphaFoldDB" id="A0A098GBE7"/>
<dbReference type="HOGENOM" id="CLU_833645_0_0_6"/>
<evidence type="ECO:0008006" key="4">
    <source>
        <dbReference type="Google" id="ProtNLM"/>
    </source>
</evidence>
<dbReference type="RefSeq" id="WP_045097040.1">
    <property type="nucleotide sequence ID" value="NZ_LN614827.1"/>
</dbReference>
<accession>A0A098GBE7</accession>
<sequence length="320" mass="35984">MPELRRFVDAQTTDYAQAKKEIAAGQKTSHWIWYIFPQLKELGYSSTAKFYGIVDFNEACDYLSHPALFKNYNEMITLVEQQLSKKPTASLTHLMGGQVDANKLVSSLTLFRSAAAFLEAQPGRPQHDFKEIKERCDNIFSIIATQGYSPCPTTLTYLPSGLEPQKKKTPVQRNTLFSTPTPPVQPTSIEAAAIRTQTSSPLLPYLKDYIQTRPNEWSYHYNFLGLVALTYFILDAVLGTDYFHIKNSEVKVHAATKLMHLLDPQYKGSIEPFTKAEQAALGEGRLGARVAEQGGLQHLIQNAPTHQFEEPDSEINLRAQ</sequence>
<dbReference type="Pfam" id="PF08837">
    <property type="entry name" value="DUF1810"/>
    <property type="match status" value="1"/>
</dbReference>
<dbReference type="InterPro" id="IPR014937">
    <property type="entry name" value="DUF1810"/>
</dbReference>